<keyword evidence="2" id="KW-1185">Reference proteome</keyword>
<dbReference type="Proteomes" id="UP000014216">
    <property type="component" value="Unassembled WGS sequence"/>
</dbReference>
<evidence type="ECO:0000313" key="1">
    <source>
        <dbReference type="EMBL" id="EMS77182.1"/>
    </source>
</evidence>
<proteinExistence type="predicted"/>
<dbReference type="EMBL" id="APJX01000021">
    <property type="protein sequence ID" value="EMS77182.1"/>
    <property type="molecule type" value="Genomic_DNA"/>
</dbReference>
<sequence>MVQKYHTDFFLSAKYDDTNKHRDLHNFHMNSILTISKFNSFLF</sequence>
<accession>S0FZ30</accession>
<organism evidence="1 2">
    <name type="scientific">Desulfotignum phosphitoxidans DSM 13687</name>
    <dbReference type="NCBI Taxonomy" id="1286635"/>
    <lineage>
        <taxon>Bacteria</taxon>
        <taxon>Pseudomonadati</taxon>
        <taxon>Thermodesulfobacteriota</taxon>
        <taxon>Desulfobacteria</taxon>
        <taxon>Desulfobacterales</taxon>
        <taxon>Desulfobacteraceae</taxon>
        <taxon>Desulfotignum</taxon>
    </lineage>
</organism>
<evidence type="ECO:0000313" key="2">
    <source>
        <dbReference type="Proteomes" id="UP000014216"/>
    </source>
</evidence>
<reference evidence="1 2" key="1">
    <citation type="journal article" date="2013" name="Genome Announc.">
        <title>Draft Genome Sequence of Desulfotignum phosphitoxidans DSM 13687 Strain FiPS-3.</title>
        <authorList>
            <person name="Poehlein A."/>
            <person name="Daniel R."/>
            <person name="Simeonova D.D."/>
        </authorList>
    </citation>
    <scope>NUCLEOTIDE SEQUENCE [LARGE SCALE GENOMIC DNA]</scope>
    <source>
        <strain evidence="1 2">DSM 13687</strain>
    </source>
</reference>
<protein>
    <submittedName>
        <fullName evidence="1">Uncharacterized protein</fullName>
    </submittedName>
</protein>
<comment type="caution">
    <text evidence="1">The sequence shown here is derived from an EMBL/GenBank/DDBJ whole genome shotgun (WGS) entry which is preliminary data.</text>
</comment>
<dbReference type="AlphaFoldDB" id="S0FZ30"/>
<name>S0FZ30_9BACT</name>
<gene>
    <name evidence="1" type="ORF">Dpo_22c00010</name>
</gene>